<sequence length="150" mass="16774">MAKIFVVVVVLSMLCFSPCLSTKRMMTGGITPLDSSEIKNNPIIKRGVENFLKKLNQDQGSPDVYKLICGSVPEASSQVVQGALYRVKMEIIPVPVDSANKDRCIRDEEANSSLLANKSPVCFTIWSRPWLDESKSFIVQEQECQEVYNL</sequence>
<organism evidence="2 3">
    <name type="scientific">Desmophyllum pertusum</name>
    <dbReference type="NCBI Taxonomy" id="174260"/>
    <lineage>
        <taxon>Eukaryota</taxon>
        <taxon>Metazoa</taxon>
        <taxon>Cnidaria</taxon>
        <taxon>Anthozoa</taxon>
        <taxon>Hexacorallia</taxon>
        <taxon>Scleractinia</taxon>
        <taxon>Caryophylliina</taxon>
        <taxon>Caryophylliidae</taxon>
        <taxon>Desmophyllum</taxon>
    </lineage>
</organism>
<dbReference type="AlphaFoldDB" id="A0A9X0D801"/>
<dbReference type="SUPFAM" id="SSF54403">
    <property type="entry name" value="Cystatin/monellin"/>
    <property type="match status" value="1"/>
</dbReference>
<comment type="caution">
    <text evidence="2">The sequence shown here is derived from an EMBL/GenBank/DDBJ whole genome shotgun (WGS) entry which is preliminary data.</text>
</comment>
<feature type="signal peptide" evidence="1">
    <location>
        <begin position="1"/>
        <end position="21"/>
    </location>
</feature>
<proteinExistence type="predicted"/>
<keyword evidence="1" id="KW-0732">Signal</keyword>
<name>A0A9X0D801_9CNID</name>
<dbReference type="EMBL" id="MU825424">
    <property type="protein sequence ID" value="KAJ7389891.1"/>
    <property type="molecule type" value="Genomic_DNA"/>
</dbReference>
<evidence type="ECO:0008006" key="4">
    <source>
        <dbReference type="Google" id="ProtNLM"/>
    </source>
</evidence>
<evidence type="ECO:0000256" key="1">
    <source>
        <dbReference type="SAM" id="SignalP"/>
    </source>
</evidence>
<feature type="chain" id="PRO_5040994452" description="Cystatin domain-containing protein" evidence="1">
    <location>
        <begin position="22"/>
        <end position="150"/>
    </location>
</feature>
<evidence type="ECO:0000313" key="3">
    <source>
        <dbReference type="Proteomes" id="UP001163046"/>
    </source>
</evidence>
<protein>
    <recommendedName>
        <fullName evidence="4">Cystatin domain-containing protein</fullName>
    </recommendedName>
</protein>
<dbReference type="InterPro" id="IPR018073">
    <property type="entry name" value="Prot_inh_cystat_CS"/>
</dbReference>
<dbReference type="InterPro" id="IPR046350">
    <property type="entry name" value="Cystatin_sf"/>
</dbReference>
<reference evidence="2" key="1">
    <citation type="submission" date="2023-01" db="EMBL/GenBank/DDBJ databases">
        <title>Genome assembly of the deep-sea coral Lophelia pertusa.</title>
        <authorList>
            <person name="Herrera S."/>
            <person name="Cordes E."/>
        </authorList>
    </citation>
    <scope>NUCLEOTIDE SEQUENCE</scope>
    <source>
        <strain evidence="2">USNM1676648</strain>
        <tissue evidence="2">Polyp</tissue>
    </source>
</reference>
<gene>
    <name evidence="2" type="ORF">OS493_028861</name>
</gene>
<dbReference type="Gene3D" id="3.10.450.10">
    <property type="match status" value="1"/>
</dbReference>
<dbReference type="Proteomes" id="UP001163046">
    <property type="component" value="Unassembled WGS sequence"/>
</dbReference>
<keyword evidence="3" id="KW-1185">Reference proteome</keyword>
<dbReference type="PROSITE" id="PS00287">
    <property type="entry name" value="CYSTATIN"/>
    <property type="match status" value="1"/>
</dbReference>
<evidence type="ECO:0000313" key="2">
    <source>
        <dbReference type="EMBL" id="KAJ7389891.1"/>
    </source>
</evidence>
<dbReference type="OrthoDB" id="1908104at2759"/>
<accession>A0A9X0D801</accession>